<reference evidence="1" key="2">
    <citation type="journal article" date="2021" name="Syst. Appl. Microbiol.">
        <title>Roseomonas hellenica sp. nov., isolated from roots of wild-growing Alkanna tinctoria.</title>
        <authorList>
            <person name="Rat A."/>
            <person name="Naranjo H.D."/>
            <person name="Lebbe L."/>
            <person name="Cnockaert M."/>
            <person name="Krigas N."/>
            <person name="Grigoriadou K."/>
            <person name="Maloupa E."/>
            <person name="Willems A."/>
        </authorList>
    </citation>
    <scope>NUCLEOTIDE SEQUENCE</scope>
    <source>
        <strain evidence="1">LMG 31228</strain>
    </source>
</reference>
<gene>
    <name evidence="1" type="ORF">GXW74_01755</name>
</gene>
<reference evidence="1" key="1">
    <citation type="submission" date="2020-01" db="EMBL/GenBank/DDBJ databases">
        <authorList>
            <person name="Rat A."/>
        </authorList>
    </citation>
    <scope>NUCLEOTIDE SEQUENCE</scope>
    <source>
        <strain evidence="1">LMG 31228</strain>
    </source>
</reference>
<dbReference type="RefSeq" id="WP_211844540.1">
    <property type="nucleotide sequence ID" value="NZ_JAAEDL010000001.1"/>
</dbReference>
<evidence type="ECO:0000313" key="2">
    <source>
        <dbReference type="Proteomes" id="UP001138709"/>
    </source>
</evidence>
<comment type="caution">
    <text evidence="1">The sequence shown here is derived from an EMBL/GenBank/DDBJ whole genome shotgun (WGS) entry which is preliminary data.</text>
</comment>
<dbReference type="AlphaFoldDB" id="A0A9X9X660"/>
<dbReference type="Proteomes" id="UP001138709">
    <property type="component" value="Unassembled WGS sequence"/>
</dbReference>
<keyword evidence="2" id="KW-1185">Reference proteome</keyword>
<sequence>MTFEEFERSTREPTPPAGLTEPLLALWWDARGDWDRAHGHAQAVEDAAGAWVHAYLHRREGDLANAGYWYRRAGRSPAAGPLDGEWAAIAAELLRAGG</sequence>
<evidence type="ECO:0000313" key="1">
    <source>
        <dbReference type="EMBL" id="MBR0679196.1"/>
    </source>
</evidence>
<protein>
    <submittedName>
        <fullName evidence="1">Uncharacterized protein</fullName>
    </submittedName>
</protein>
<proteinExistence type="predicted"/>
<organism evidence="1 2">
    <name type="scientific">Neoroseomonas eburnea</name>
    <dbReference type="NCBI Taxonomy" id="1346889"/>
    <lineage>
        <taxon>Bacteria</taxon>
        <taxon>Pseudomonadati</taxon>
        <taxon>Pseudomonadota</taxon>
        <taxon>Alphaproteobacteria</taxon>
        <taxon>Acetobacterales</taxon>
        <taxon>Acetobacteraceae</taxon>
        <taxon>Neoroseomonas</taxon>
    </lineage>
</organism>
<accession>A0A9X9X660</accession>
<dbReference type="EMBL" id="JAAEDL010000001">
    <property type="protein sequence ID" value="MBR0679196.1"/>
    <property type="molecule type" value="Genomic_DNA"/>
</dbReference>
<name>A0A9X9X660_9PROT</name>